<proteinExistence type="predicted"/>
<dbReference type="AlphaFoldDB" id="A0A366DD24"/>
<organism evidence="1 2">
    <name type="scientific">Nocardia puris</name>
    <dbReference type="NCBI Taxonomy" id="208602"/>
    <lineage>
        <taxon>Bacteria</taxon>
        <taxon>Bacillati</taxon>
        <taxon>Actinomycetota</taxon>
        <taxon>Actinomycetes</taxon>
        <taxon>Mycobacteriales</taxon>
        <taxon>Nocardiaceae</taxon>
        <taxon>Nocardia</taxon>
    </lineage>
</organism>
<gene>
    <name evidence="1" type="ORF">DFR74_110207</name>
</gene>
<evidence type="ECO:0000313" key="2">
    <source>
        <dbReference type="Proteomes" id="UP000252586"/>
    </source>
</evidence>
<sequence>MAADGRIVLKSGGLWRIDAHATLSGYTLNQMVVPIPTPPYFTVVTTYDPIAPKFWIEVVTSRGEFLTVRACDSLPNVATYAAGLAQVVANPFSTTFTHTFVLDEMPAEADPAAPDHWAYARLTMRYDPINTAHFADARCTVTGGTASSALVACRWSRDVHHRHYVPDVPDGGDLQ</sequence>
<dbReference type="STRING" id="1210090.GCA_001613185_00965"/>
<accession>A0A366DD24</accession>
<reference evidence="1 2" key="1">
    <citation type="submission" date="2018-06" db="EMBL/GenBank/DDBJ databases">
        <title>Genomic Encyclopedia of Type Strains, Phase IV (KMG-IV): sequencing the most valuable type-strain genomes for metagenomic binning, comparative biology and taxonomic classification.</title>
        <authorList>
            <person name="Goeker M."/>
        </authorList>
    </citation>
    <scope>NUCLEOTIDE SEQUENCE [LARGE SCALE GENOMIC DNA]</scope>
    <source>
        <strain evidence="1 2">DSM 44599</strain>
    </source>
</reference>
<comment type="caution">
    <text evidence="1">The sequence shown here is derived from an EMBL/GenBank/DDBJ whole genome shotgun (WGS) entry which is preliminary data.</text>
</comment>
<name>A0A366DD24_9NOCA</name>
<dbReference type="EMBL" id="QNRE01000010">
    <property type="protein sequence ID" value="RBO87951.1"/>
    <property type="molecule type" value="Genomic_DNA"/>
</dbReference>
<dbReference type="Proteomes" id="UP000252586">
    <property type="component" value="Unassembled WGS sequence"/>
</dbReference>
<protein>
    <submittedName>
        <fullName evidence="1">Uncharacterized protein</fullName>
    </submittedName>
</protein>
<keyword evidence="2" id="KW-1185">Reference proteome</keyword>
<evidence type="ECO:0000313" key="1">
    <source>
        <dbReference type="EMBL" id="RBO87951.1"/>
    </source>
</evidence>